<reference evidence="1 2" key="1">
    <citation type="journal article" date="2020" name="Cell Rep.">
        <title>Local necrotic cells trigger systemic immune activation via gut microbiome dysbiosis in Drosophila.</title>
        <authorList>
            <person name="Kosakamoto H."/>
            <person name="Yamauchi T."/>
            <person name="Akuzawa-Tokita Y."/>
            <person name="Nishimura K."/>
            <person name="Soga T."/>
            <person name="Murakami T."/>
            <person name="Mori H."/>
            <person name="Yamamoto K."/>
            <person name="Miyazaki R."/>
            <person name="Koto A."/>
            <person name="Miura M."/>
            <person name="Obata F."/>
        </authorList>
    </citation>
    <scope>NUCLEOTIDE SEQUENCE [LARGE SCALE GENOMIC DNA]</scope>
    <source>
        <strain evidence="1 2">Ai</strain>
    </source>
</reference>
<evidence type="ECO:0000313" key="1">
    <source>
        <dbReference type="EMBL" id="GFE92768.1"/>
    </source>
</evidence>
<evidence type="ECO:0000313" key="2">
    <source>
        <dbReference type="Proteomes" id="UP000548726"/>
    </source>
</evidence>
<dbReference type="EMBL" id="BLJP01000002">
    <property type="protein sequence ID" value="GFE92768.1"/>
    <property type="molecule type" value="Genomic_DNA"/>
</dbReference>
<keyword evidence="2" id="KW-1185">Reference proteome</keyword>
<sequence>MVVSYIIVFIGADEFFYHVAGCVRFTVTGRPDAVVSDTGGRRISQGCAARAAAVPG</sequence>
<accession>A0A6V8I531</accession>
<dbReference type="AlphaFoldDB" id="A0A6V8I531"/>
<proteinExistence type="predicted"/>
<name>A0A6V8I531_9PROT</name>
<comment type="caution">
    <text evidence="1">The sequence shown here is derived from an EMBL/GenBank/DDBJ whole genome shotgun (WGS) entry which is preliminary data.</text>
</comment>
<protein>
    <submittedName>
        <fullName evidence="1">Uncharacterized protein</fullName>
    </submittedName>
</protein>
<organism evidence="1 2">
    <name type="scientific">Acetobacter persici</name>
    <dbReference type="NCBI Taxonomy" id="1076596"/>
    <lineage>
        <taxon>Bacteria</taxon>
        <taxon>Pseudomonadati</taxon>
        <taxon>Pseudomonadota</taxon>
        <taxon>Alphaproteobacteria</taxon>
        <taxon>Acetobacterales</taxon>
        <taxon>Acetobacteraceae</taxon>
        <taxon>Acetobacter</taxon>
    </lineage>
</organism>
<gene>
    <name evidence="1" type="ORF">DmAi_08270</name>
</gene>
<dbReference type="Proteomes" id="UP000548726">
    <property type="component" value="Unassembled WGS sequence"/>
</dbReference>